<accession>A0A437Q5N1</accession>
<protein>
    <submittedName>
        <fullName evidence="6">YbfB/YjiJ family MFS transporter</fullName>
    </submittedName>
</protein>
<keyword evidence="1 4" id="KW-0812">Transmembrane</keyword>
<dbReference type="Proteomes" id="UP000282818">
    <property type="component" value="Unassembled WGS sequence"/>
</dbReference>
<reference evidence="6 7" key="1">
    <citation type="submission" date="2019-01" db="EMBL/GenBank/DDBJ databases">
        <authorList>
            <person name="Chen W.-M."/>
        </authorList>
    </citation>
    <scope>NUCLEOTIDE SEQUENCE [LARGE SCALE GENOMIC DNA]</scope>
    <source>
        <strain evidence="6 7">HPM-16</strain>
    </source>
</reference>
<dbReference type="SUPFAM" id="SSF103473">
    <property type="entry name" value="MFS general substrate transporter"/>
    <property type="match status" value="1"/>
</dbReference>
<gene>
    <name evidence="6" type="ORF">EOE65_14540</name>
</gene>
<feature type="transmembrane region" description="Helical" evidence="4">
    <location>
        <begin position="276"/>
        <end position="294"/>
    </location>
</feature>
<feature type="transmembrane region" description="Helical" evidence="4">
    <location>
        <begin position="12"/>
        <end position="29"/>
    </location>
</feature>
<dbReference type="GO" id="GO:0005886">
    <property type="term" value="C:plasma membrane"/>
    <property type="evidence" value="ECO:0007669"/>
    <property type="project" value="TreeGrafter"/>
</dbReference>
<feature type="transmembrane region" description="Helical" evidence="4">
    <location>
        <begin position="168"/>
        <end position="186"/>
    </location>
</feature>
<dbReference type="InterPro" id="IPR020846">
    <property type="entry name" value="MFS_dom"/>
</dbReference>
<evidence type="ECO:0000256" key="1">
    <source>
        <dbReference type="ARBA" id="ARBA00022692"/>
    </source>
</evidence>
<feature type="transmembrane region" description="Helical" evidence="4">
    <location>
        <begin position="300"/>
        <end position="326"/>
    </location>
</feature>
<proteinExistence type="predicted"/>
<evidence type="ECO:0000313" key="6">
    <source>
        <dbReference type="EMBL" id="RVU29766.1"/>
    </source>
</evidence>
<dbReference type="InterPro" id="IPR010645">
    <property type="entry name" value="MFS_4"/>
</dbReference>
<dbReference type="InterPro" id="IPR036259">
    <property type="entry name" value="MFS_trans_sf"/>
</dbReference>
<dbReference type="PANTHER" id="PTHR23537">
    <property type="match status" value="1"/>
</dbReference>
<organism evidence="6 7">
    <name type="scientific">Neptunomonas marina</name>
    <dbReference type="NCBI Taxonomy" id="1815562"/>
    <lineage>
        <taxon>Bacteria</taxon>
        <taxon>Pseudomonadati</taxon>
        <taxon>Pseudomonadota</taxon>
        <taxon>Gammaproteobacteria</taxon>
        <taxon>Oceanospirillales</taxon>
        <taxon>Oceanospirillaceae</taxon>
        <taxon>Neptunomonas</taxon>
    </lineage>
</organism>
<dbReference type="PANTHER" id="PTHR23537:SF1">
    <property type="entry name" value="SUGAR TRANSPORTER"/>
    <property type="match status" value="1"/>
</dbReference>
<comment type="caution">
    <text evidence="6">The sequence shown here is derived from an EMBL/GenBank/DDBJ whole genome shotgun (WGS) entry which is preliminary data.</text>
</comment>
<keyword evidence="2 4" id="KW-1133">Transmembrane helix</keyword>
<dbReference type="Gene3D" id="1.20.1250.20">
    <property type="entry name" value="MFS general substrate transporter like domains"/>
    <property type="match status" value="2"/>
</dbReference>
<dbReference type="RefSeq" id="WP_127695049.1">
    <property type="nucleotide sequence ID" value="NZ_SACQ01000007.1"/>
</dbReference>
<dbReference type="AlphaFoldDB" id="A0A437Q5N1"/>
<feature type="transmembrane region" description="Helical" evidence="4">
    <location>
        <begin position="106"/>
        <end position="128"/>
    </location>
</feature>
<evidence type="ECO:0000313" key="7">
    <source>
        <dbReference type="Proteomes" id="UP000282818"/>
    </source>
</evidence>
<feature type="transmembrane region" description="Helical" evidence="4">
    <location>
        <begin position="49"/>
        <end position="68"/>
    </location>
</feature>
<feature type="transmembrane region" description="Helical" evidence="4">
    <location>
        <begin position="338"/>
        <end position="358"/>
    </location>
</feature>
<feature type="transmembrane region" description="Helical" evidence="4">
    <location>
        <begin position="364"/>
        <end position="386"/>
    </location>
</feature>
<dbReference type="PROSITE" id="PS50850">
    <property type="entry name" value="MFS"/>
    <property type="match status" value="1"/>
</dbReference>
<keyword evidence="7" id="KW-1185">Reference proteome</keyword>
<evidence type="ECO:0000256" key="2">
    <source>
        <dbReference type="ARBA" id="ARBA00022989"/>
    </source>
</evidence>
<feature type="transmembrane region" description="Helical" evidence="4">
    <location>
        <begin position="140"/>
        <end position="162"/>
    </location>
</feature>
<evidence type="ECO:0000256" key="4">
    <source>
        <dbReference type="SAM" id="Phobius"/>
    </source>
</evidence>
<dbReference type="GO" id="GO:0022857">
    <property type="term" value="F:transmembrane transporter activity"/>
    <property type="evidence" value="ECO:0007669"/>
    <property type="project" value="InterPro"/>
</dbReference>
<sequence>MPTTYERMKVLLAGIFSMLVTIGVARFAYTPLLPIMQEATWLNDQVGGWLAAGNYLGYMVGAIIAASVSSLTLKDRLYRIYLILAVVTTALMSFTENVWLWLVLRFVSGMTSSGGMLLASGLILNWLLRHHQRAELGIHFAGAGLGIVLVSVVIEVMVNVAISWDLQWFYLGGLALLLAVPAWRWMPTPDTRPMTISGEALVDAPPSRLFMTLLLVAYFCAGYGYVISATFIVDIVESQPTLTGMGQYVFLLVGLAAIPAAIVWDHIARAIGYLRALALAYGVQVIGIVLPALTDSLAGVFLSAVLYGGTFIGCVSLVLTMAGRFFPTKPAKLMGKMTLSYGVAQIVAPALTGALAQQAGNYNLGLYLAGGFVTFGTGVIVLLIMLEKREARVQAVA</sequence>
<evidence type="ECO:0000259" key="5">
    <source>
        <dbReference type="PROSITE" id="PS50850"/>
    </source>
</evidence>
<evidence type="ECO:0000256" key="3">
    <source>
        <dbReference type="ARBA" id="ARBA00023136"/>
    </source>
</evidence>
<name>A0A437Q5N1_9GAMM</name>
<feature type="transmembrane region" description="Helical" evidence="4">
    <location>
        <begin position="80"/>
        <end position="100"/>
    </location>
</feature>
<keyword evidence="3 4" id="KW-0472">Membrane</keyword>
<dbReference type="Pfam" id="PF06779">
    <property type="entry name" value="MFS_4"/>
    <property type="match status" value="1"/>
</dbReference>
<feature type="transmembrane region" description="Helical" evidence="4">
    <location>
        <begin position="245"/>
        <end position="264"/>
    </location>
</feature>
<dbReference type="EMBL" id="SACQ01000007">
    <property type="protein sequence ID" value="RVU29766.1"/>
    <property type="molecule type" value="Genomic_DNA"/>
</dbReference>
<feature type="transmembrane region" description="Helical" evidence="4">
    <location>
        <begin position="207"/>
        <end position="233"/>
    </location>
</feature>
<feature type="domain" description="Major facilitator superfamily (MFS) profile" evidence="5">
    <location>
        <begin position="7"/>
        <end position="389"/>
    </location>
</feature>